<gene>
    <name evidence="1" type="ORF">CJJ23_00235</name>
</gene>
<comment type="caution">
    <text evidence="1">The sequence shown here is derived from an EMBL/GenBank/DDBJ whole genome shotgun (WGS) entry which is preliminary data.</text>
</comment>
<accession>A0A269TJY0</accession>
<evidence type="ECO:0000313" key="1">
    <source>
        <dbReference type="EMBL" id="PAK21759.1"/>
    </source>
</evidence>
<organism evidence="1 2">
    <name type="scientific">Mycoplasmopsis agassizii</name>
    <dbReference type="NCBI Taxonomy" id="33922"/>
    <lineage>
        <taxon>Bacteria</taxon>
        <taxon>Bacillati</taxon>
        <taxon>Mycoplasmatota</taxon>
        <taxon>Mycoplasmoidales</taxon>
        <taxon>Metamycoplasmataceae</taxon>
        <taxon>Mycoplasmopsis</taxon>
    </lineage>
</organism>
<protein>
    <submittedName>
        <fullName evidence="1">Uncharacterized protein</fullName>
    </submittedName>
</protein>
<evidence type="ECO:0000313" key="2">
    <source>
        <dbReference type="Proteomes" id="UP000216943"/>
    </source>
</evidence>
<reference evidence="2" key="1">
    <citation type="submission" date="2017-08" db="EMBL/GenBank/DDBJ databases">
        <authorList>
            <person name="Alvarez-Ponce D."/>
            <person name="Weitzman C.L."/>
            <person name="Tillett R.L."/>
            <person name="Sandmeier F.C."/>
            <person name="Tracy C.R."/>
        </authorList>
    </citation>
    <scope>NUCLEOTIDE SEQUENCE [LARGE SCALE GENOMIC DNA]</scope>
    <source>
        <strain evidence="2">723</strain>
    </source>
</reference>
<proteinExistence type="predicted"/>
<dbReference type="AlphaFoldDB" id="A0A269TJY0"/>
<name>A0A269TJY0_9BACT</name>
<dbReference type="EMBL" id="NQNY01000001">
    <property type="protein sequence ID" value="PAK21759.1"/>
    <property type="molecule type" value="Genomic_DNA"/>
</dbReference>
<sequence length="263" mass="30762">MSDSNIISKKILINNFLKEFKPNFSFTKEQEQFTLDLLFEVDKIIEKEGWDIQQIIDLLKSKKIIVANNNDIPIKRSKRGLMQTSIYEESFDKPFDYYNTNSGGHEFDWRRFNDANLAIRDYMAFLSNKAGQVAATAVVSTVANFFLAGALTATSISSTSFFATVPWLNRDHDTLKWLIRKIEENRWNTGEMRRYFVMYRNTLKGIRKTLEGFKSTTLLSVLTANFAVRDVMDRNQKFIPFLDKYIDTISKWGIYDMYLAHWN</sequence>
<dbReference type="RefSeq" id="WP_095334416.1">
    <property type="nucleotide sequence ID" value="NZ_NQNY01000001.1"/>
</dbReference>
<dbReference type="Proteomes" id="UP000216943">
    <property type="component" value="Unassembled WGS sequence"/>
</dbReference>